<dbReference type="HOGENOM" id="CLU_059815_1_0_1"/>
<dbReference type="InterPro" id="IPR027417">
    <property type="entry name" value="P-loop_NTPase"/>
</dbReference>
<proteinExistence type="predicted"/>
<dbReference type="InterPro" id="IPR013632">
    <property type="entry name" value="Rad51_C"/>
</dbReference>
<dbReference type="Gene3D" id="3.40.50.300">
    <property type="entry name" value="P-loop containing nucleotide triphosphate hydrolases"/>
    <property type="match status" value="1"/>
</dbReference>
<sequence>MSKSETGTQLLARLRDRPSLQGLEEGLFDNGPKSGDVFEFCGDEGVGKSQLFLHFVTKIILPQDFDGFEIGGFGAKVIYIDTDLKFQIVNLAKYLTKYLEQLLGNNPENLLNVDIKSCVQMSLKNVFITRCSSSEQLISTLGNLVNILNDAPEIGTIMIDSISMCYYSDKCANMLDTNISQLIHILSKLISEFNLNVFVTKATLVKRKSTGHILSYSSNSREVNQYAEFLGQMWHRFVQKRFIITKETIKGKTMHGIYSKHLKCPKYFKFSEGNVIEF</sequence>
<dbReference type="Proteomes" id="UP000030746">
    <property type="component" value="Unassembled WGS sequence"/>
</dbReference>
<dbReference type="STRING" id="225164.V4C3A9"/>
<dbReference type="GO" id="GO:0033063">
    <property type="term" value="C:Rad51B-Rad51C-Rad51D-XRCC2 complex"/>
    <property type="evidence" value="ECO:0007669"/>
    <property type="project" value="InterPro"/>
</dbReference>
<dbReference type="KEGG" id="lgi:LOTGIDRAFT_159984"/>
<dbReference type="InterPro" id="IPR020588">
    <property type="entry name" value="RecA_ATP-bd"/>
</dbReference>
<name>V4C3A9_LOTGI</name>
<dbReference type="GO" id="GO:0005524">
    <property type="term" value="F:ATP binding"/>
    <property type="evidence" value="ECO:0007669"/>
    <property type="project" value="InterPro"/>
</dbReference>
<dbReference type="GeneID" id="20238241"/>
<evidence type="ECO:0000259" key="1">
    <source>
        <dbReference type="PROSITE" id="PS50162"/>
    </source>
</evidence>
<reference evidence="2 3" key="1">
    <citation type="journal article" date="2013" name="Nature">
        <title>Insights into bilaterian evolution from three spiralian genomes.</title>
        <authorList>
            <person name="Simakov O."/>
            <person name="Marletaz F."/>
            <person name="Cho S.J."/>
            <person name="Edsinger-Gonzales E."/>
            <person name="Havlak P."/>
            <person name="Hellsten U."/>
            <person name="Kuo D.H."/>
            <person name="Larsson T."/>
            <person name="Lv J."/>
            <person name="Arendt D."/>
            <person name="Savage R."/>
            <person name="Osoegawa K."/>
            <person name="de Jong P."/>
            <person name="Grimwood J."/>
            <person name="Chapman J.A."/>
            <person name="Shapiro H."/>
            <person name="Aerts A."/>
            <person name="Otillar R.P."/>
            <person name="Terry A.Y."/>
            <person name="Boore J.L."/>
            <person name="Grigoriev I.V."/>
            <person name="Lindberg D.R."/>
            <person name="Seaver E.C."/>
            <person name="Weisblat D.A."/>
            <person name="Putnam N.H."/>
            <person name="Rokhsar D.S."/>
        </authorList>
    </citation>
    <scope>NUCLEOTIDE SEQUENCE [LARGE SCALE GENOMIC DNA]</scope>
</reference>
<protein>
    <recommendedName>
        <fullName evidence="1">RecA family profile 1 domain-containing protein</fullName>
    </recommendedName>
</protein>
<dbReference type="PROSITE" id="PS50162">
    <property type="entry name" value="RECA_2"/>
    <property type="match status" value="1"/>
</dbReference>
<dbReference type="AlphaFoldDB" id="V4C3A9"/>
<dbReference type="PANTHER" id="PTHR46644:SF2">
    <property type="entry name" value="DNA REPAIR PROTEIN XRCC2"/>
    <property type="match status" value="1"/>
</dbReference>
<dbReference type="SUPFAM" id="SSF52540">
    <property type="entry name" value="P-loop containing nucleoside triphosphate hydrolases"/>
    <property type="match status" value="1"/>
</dbReference>
<dbReference type="GO" id="GO:0000724">
    <property type="term" value="P:double-strand break repair via homologous recombination"/>
    <property type="evidence" value="ECO:0007669"/>
    <property type="project" value="InterPro"/>
</dbReference>
<dbReference type="EMBL" id="KB201549">
    <property type="protein sequence ID" value="ESO96004.1"/>
    <property type="molecule type" value="Genomic_DNA"/>
</dbReference>
<dbReference type="InterPro" id="IPR030547">
    <property type="entry name" value="XRCC2"/>
</dbReference>
<dbReference type="GO" id="GO:0140664">
    <property type="term" value="F:ATP-dependent DNA damage sensor activity"/>
    <property type="evidence" value="ECO:0007669"/>
    <property type="project" value="InterPro"/>
</dbReference>
<keyword evidence="3" id="KW-1185">Reference proteome</keyword>
<dbReference type="OMA" id="THRIFFS"/>
<gene>
    <name evidence="2" type="ORF">LOTGIDRAFT_159984</name>
</gene>
<dbReference type="CDD" id="cd19490">
    <property type="entry name" value="XRCC2"/>
    <property type="match status" value="1"/>
</dbReference>
<dbReference type="GO" id="GO:0005657">
    <property type="term" value="C:replication fork"/>
    <property type="evidence" value="ECO:0007669"/>
    <property type="project" value="InterPro"/>
</dbReference>
<dbReference type="Pfam" id="PF08423">
    <property type="entry name" value="Rad51"/>
    <property type="match status" value="1"/>
</dbReference>
<evidence type="ECO:0000313" key="3">
    <source>
        <dbReference type="Proteomes" id="UP000030746"/>
    </source>
</evidence>
<dbReference type="GO" id="GO:0005813">
    <property type="term" value="C:centrosome"/>
    <property type="evidence" value="ECO:0007669"/>
    <property type="project" value="TreeGrafter"/>
</dbReference>
<organism evidence="2 3">
    <name type="scientific">Lottia gigantea</name>
    <name type="common">Giant owl limpet</name>
    <dbReference type="NCBI Taxonomy" id="225164"/>
    <lineage>
        <taxon>Eukaryota</taxon>
        <taxon>Metazoa</taxon>
        <taxon>Spiralia</taxon>
        <taxon>Lophotrochozoa</taxon>
        <taxon>Mollusca</taxon>
        <taxon>Gastropoda</taxon>
        <taxon>Patellogastropoda</taxon>
        <taxon>Lottioidea</taxon>
        <taxon>Lottiidae</taxon>
        <taxon>Lottia</taxon>
    </lineage>
</organism>
<dbReference type="CTD" id="20238241"/>
<dbReference type="OrthoDB" id="420422at2759"/>
<accession>V4C3A9</accession>
<dbReference type="GO" id="GO:0042148">
    <property type="term" value="P:DNA strand invasion"/>
    <property type="evidence" value="ECO:0007669"/>
    <property type="project" value="TreeGrafter"/>
</dbReference>
<evidence type="ECO:0000313" key="2">
    <source>
        <dbReference type="EMBL" id="ESO96004.1"/>
    </source>
</evidence>
<dbReference type="GO" id="GO:0000400">
    <property type="term" value="F:four-way junction DNA binding"/>
    <property type="evidence" value="ECO:0007669"/>
    <property type="project" value="TreeGrafter"/>
</dbReference>
<dbReference type="RefSeq" id="XP_009053126.1">
    <property type="nucleotide sequence ID" value="XM_009054878.1"/>
</dbReference>
<dbReference type="PANTHER" id="PTHR46644">
    <property type="entry name" value="DNA REPAIR PROTEIN XRCC2"/>
    <property type="match status" value="1"/>
</dbReference>
<feature type="domain" description="RecA family profile 1" evidence="1">
    <location>
        <begin position="12"/>
        <end position="213"/>
    </location>
</feature>